<evidence type="ECO:0000313" key="2">
    <source>
        <dbReference type="EMBL" id="EEQ66974.2"/>
    </source>
</evidence>
<reference evidence="2 3" key="1">
    <citation type="submission" date="2010-12" db="EMBL/GenBank/DDBJ databases">
        <title>The Genome Sequence of Lactobacillus paracasei subsp. paracasei strain 8700:2.</title>
        <authorList>
            <consortium name="The Broad Institute Genome Sequencing Platform"/>
            <person name="Ward D."/>
            <person name="Earl A."/>
            <person name="Feldgarden M."/>
            <person name="Young S.K."/>
            <person name="Gargeya S."/>
            <person name="Zeng Q."/>
            <person name="Alvarado L."/>
            <person name="Berlin A."/>
            <person name="Bochicchio J."/>
            <person name="Chapman S.B."/>
            <person name="Chen Z."/>
            <person name="Freedman E."/>
            <person name="Gellesch M."/>
            <person name="Goldberg J."/>
            <person name="Griggs A."/>
            <person name="Gujja S."/>
            <person name="Heilman E."/>
            <person name="Heiman D."/>
            <person name="Howarth C."/>
            <person name="Mehta T."/>
            <person name="Neiman D."/>
            <person name="Pearson M."/>
            <person name="Roberts A."/>
            <person name="Saif S."/>
            <person name="Shea T."/>
            <person name="Shenoy N."/>
            <person name="Sisk P."/>
            <person name="Stolte C."/>
            <person name="Sykes S."/>
            <person name="White J."/>
            <person name="Yandava C."/>
            <person name="Saulnier D."/>
            <person name="Haas B."/>
            <person name="Nusbaum C."/>
            <person name="Birren B."/>
        </authorList>
    </citation>
    <scope>NUCLEOTIDE SEQUENCE [LARGE SCALE GENOMIC DNA]</scope>
    <source>
        <strain evidence="2 3">8700:2</strain>
    </source>
</reference>
<feature type="transmembrane region" description="Helical" evidence="1">
    <location>
        <begin position="101"/>
        <end position="119"/>
    </location>
</feature>
<evidence type="ECO:0000313" key="3">
    <source>
        <dbReference type="Proteomes" id="UP000015927"/>
    </source>
</evidence>
<keyword evidence="1" id="KW-1133">Transmembrane helix</keyword>
<evidence type="ECO:0008006" key="4">
    <source>
        <dbReference type="Google" id="ProtNLM"/>
    </source>
</evidence>
<sequence>MQEEKQMRNLLYEEVNAMLITVLLLIVLYLVRHHSLTTRCFHCLLAVLFGLSIHTWLTFLLASGLIIFSVADWHERTVPFFSFTGWCLTLLVCFPHDLFGMMLLAVMIGGLAVVSQGLGSADVMLIALLACVLRLEAALIVTLIACGTACLHWIAARPPSLPMISHLAAGYACFALVNGGL</sequence>
<keyword evidence="1" id="KW-0812">Transmembrane</keyword>
<feature type="transmembrane region" description="Helical" evidence="1">
    <location>
        <begin position="15"/>
        <end position="31"/>
    </location>
</feature>
<gene>
    <name evidence="2" type="ORF">LBPG_02423</name>
</gene>
<protein>
    <recommendedName>
        <fullName evidence="4">Peptidase</fullName>
    </recommendedName>
</protein>
<proteinExistence type="predicted"/>
<feature type="transmembrane region" description="Helical" evidence="1">
    <location>
        <begin position="125"/>
        <end position="154"/>
    </location>
</feature>
<dbReference type="KEGG" id="lpi:LBPG_02423"/>
<organism evidence="2 3">
    <name type="scientific">Lacticaseibacillus paracasei subsp. paracasei 8700:2</name>
    <dbReference type="NCBI Taxonomy" id="537973"/>
    <lineage>
        <taxon>Bacteria</taxon>
        <taxon>Bacillati</taxon>
        <taxon>Bacillota</taxon>
        <taxon>Bacilli</taxon>
        <taxon>Lactobacillales</taxon>
        <taxon>Lactobacillaceae</taxon>
        <taxon>Lacticaseibacillus</taxon>
    </lineage>
</organism>
<name>A0A826HVX8_LACPA</name>
<dbReference type="AlphaFoldDB" id="A0A826HVX8"/>
<dbReference type="Proteomes" id="UP000015927">
    <property type="component" value="Chromosome"/>
</dbReference>
<keyword evidence="1" id="KW-0472">Membrane</keyword>
<accession>A0A826HVX8</accession>
<dbReference type="EMBL" id="CP002391">
    <property type="protein sequence ID" value="EEQ66974.2"/>
    <property type="molecule type" value="Genomic_DNA"/>
</dbReference>
<evidence type="ECO:0000256" key="1">
    <source>
        <dbReference type="SAM" id="Phobius"/>
    </source>
</evidence>
<feature type="transmembrane region" description="Helical" evidence="1">
    <location>
        <begin position="43"/>
        <end position="71"/>
    </location>
</feature>